<evidence type="ECO:0000313" key="6">
    <source>
        <dbReference type="Proteomes" id="UP001329825"/>
    </source>
</evidence>
<evidence type="ECO:0000313" key="5">
    <source>
        <dbReference type="EMBL" id="WRT65908.1"/>
    </source>
</evidence>
<feature type="region of interest" description="Disordered" evidence="4">
    <location>
        <begin position="71"/>
        <end position="100"/>
    </location>
</feature>
<protein>
    <recommendedName>
        <fullName evidence="3">Cytoplasmic tRNA 2-thiolation protein 2</fullName>
    </recommendedName>
</protein>
<proteinExistence type="inferred from homology"/>
<keyword evidence="1 3" id="KW-0963">Cytoplasm</keyword>
<dbReference type="RefSeq" id="XP_062790648.1">
    <property type="nucleotide sequence ID" value="XM_062934597.1"/>
</dbReference>
<organism evidence="5 6">
    <name type="scientific">Kwoniella shivajii</name>
    <dbReference type="NCBI Taxonomy" id="564305"/>
    <lineage>
        <taxon>Eukaryota</taxon>
        <taxon>Fungi</taxon>
        <taxon>Dikarya</taxon>
        <taxon>Basidiomycota</taxon>
        <taxon>Agaricomycotina</taxon>
        <taxon>Tremellomycetes</taxon>
        <taxon>Tremellales</taxon>
        <taxon>Cryptococcaceae</taxon>
        <taxon>Kwoniella</taxon>
    </lineage>
</organism>
<comment type="function">
    <text evidence="3">Plays a central role in 2-thiolation of mcm(5)S(2)U at tRNA wobble positions of tRNA(Lys), tRNA(Glu) and tRNA(Gln). May act by forming a heterodimer with NCS6 that ligates sulfur from thiocarboxylated URM1 onto the uridine of tRNAs at wobble position. Prior mcm(5) tRNA modification by the elongator complex is required for 2-thiolation. May also be involved in protein urmylation.</text>
</comment>
<feature type="compositionally biased region" description="Polar residues" evidence="4">
    <location>
        <begin position="74"/>
        <end position="91"/>
    </location>
</feature>
<dbReference type="EMBL" id="CP141883">
    <property type="protein sequence ID" value="WRT65908.1"/>
    <property type="molecule type" value="Genomic_DNA"/>
</dbReference>
<dbReference type="InterPro" id="IPR019407">
    <property type="entry name" value="CTU2"/>
</dbReference>
<accession>A0ABZ1CWI3</accession>
<evidence type="ECO:0000256" key="1">
    <source>
        <dbReference type="ARBA" id="ARBA00022490"/>
    </source>
</evidence>
<dbReference type="Gene3D" id="3.40.50.620">
    <property type="entry name" value="HUPs"/>
    <property type="match status" value="1"/>
</dbReference>
<evidence type="ECO:0000256" key="3">
    <source>
        <dbReference type="HAMAP-Rule" id="MF_03054"/>
    </source>
</evidence>
<dbReference type="Proteomes" id="UP001329825">
    <property type="component" value="Chromosome 3"/>
</dbReference>
<sequence>MSCGEIPDGLANAEEAEAVMPRRRQIRRIDKSLCQRCKTAKSMYLIRNVTYCKACFQHNVFTRFMKTLHPPLKPSTTSDGGTNAKSKQTQGGLRPPKQIGSSLIGLSGGSSSLTMLDLLISKQYIGDDNDRIIDKTKGEKEPIWNKGFVIYVEFDHILNNQLHGSTTPGNQDESLLTSRLEEIENWVKEQNHNLTFIGLNAEDVFDPNLKKRIKALVGIQEGNEDTQSAEGISVDLKNPDLPLFPIPSSSTSTTTPLDQLRSLLASLPAPSRPSLLSSILTSLITITSQTIPNISHILLGETSTRQAQRLISGTASGKGYTLPLELAVSYKAENAITILKPMKEITTKETAIYSYLKGWNGFIRNERKWDNAGPKSKKDSRGKGDIKSLESLTELFIATLAVTHPSTVSTINRTGDKLMFTGEKGQEVSCPVCQLPVDPHALQWKSRTALTSLPTKTIADISSPDDEKNEKLATLLCYACLTTFTPPTVVAKALRSDTEPVQLPYWIGENVRRKVARVEMKEDIKDFLIGEE</sequence>
<dbReference type="GeneID" id="87954990"/>
<dbReference type="Pfam" id="PF10288">
    <property type="entry name" value="CTU2"/>
    <property type="match status" value="1"/>
</dbReference>
<comment type="similarity">
    <text evidence="3">Belongs to the CTU2/NCS2 family.</text>
</comment>
<dbReference type="PANTHER" id="PTHR20882:SF14">
    <property type="entry name" value="CYTOPLASMIC TRNA 2-THIOLATION PROTEIN 2"/>
    <property type="match status" value="1"/>
</dbReference>
<dbReference type="InterPro" id="IPR014729">
    <property type="entry name" value="Rossmann-like_a/b/a_fold"/>
</dbReference>
<dbReference type="PANTHER" id="PTHR20882">
    <property type="entry name" value="CYTOPLASMIC TRNA 2-THIOLATION PROTEIN 2"/>
    <property type="match status" value="1"/>
</dbReference>
<comment type="subcellular location">
    <subcellularLocation>
        <location evidence="3">Cytoplasm</location>
    </subcellularLocation>
</comment>
<gene>
    <name evidence="3" type="primary">NCS2</name>
    <name evidence="3" type="synonym">CTU2</name>
    <name evidence="5" type="ORF">IL334_002859</name>
</gene>
<keyword evidence="2 3" id="KW-0819">tRNA processing</keyword>
<evidence type="ECO:0000256" key="2">
    <source>
        <dbReference type="ARBA" id="ARBA00022694"/>
    </source>
</evidence>
<reference evidence="5 6" key="1">
    <citation type="submission" date="2024-01" db="EMBL/GenBank/DDBJ databases">
        <title>Comparative genomics of Cryptococcus and Kwoniella reveals pathogenesis evolution and contrasting modes of karyotype evolution via chromosome fusion or intercentromeric recombination.</title>
        <authorList>
            <person name="Coelho M.A."/>
            <person name="David-Palma M."/>
            <person name="Shea T."/>
            <person name="Bowers K."/>
            <person name="McGinley-Smith S."/>
            <person name="Mohammad A.W."/>
            <person name="Gnirke A."/>
            <person name="Yurkov A.M."/>
            <person name="Nowrousian M."/>
            <person name="Sun S."/>
            <person name="Cuomo C.A."/>
            <person name="Heitman J."/>
        </authorList>
    </citation>
    <scope>NUCLEOTIDE SEQUENCE [LARGE SCALE GENOMIC DNA]</scope>
    <source>
        <strain evidence="5">CBS 11374</strain>
    </source>
</reference>
<evidence type="ECO:0000256" key="4">
    <source>
        <dbReference type="SAM" id="MobiDB-lite"/>
    </source>
</evidence>
<dbReference type="HAMAP" id="MF_03054">
    <property type="entry name" value="CTU2"/>
    <property type="match status" value="1"/>
</dbReference>
<keyword evidence="6" id="KW-1185">Reference proteome</keyword>
<name>A0ABZ1CWI3_9TREE</name>
<comment type="pathway">
    <text evidence="3">tRNA modification; 5-methoxycarbonylmethyl-2-thiouridine-tRNA biosynthesis.</text>
</comment>